<reference evidence="2 3" key="1">
    <citation type="journal article" date="2020" name="Harmful Algae">
        <title>Molecular and morphological characterization of a novel dihydroanatoxin-a producing Microcoleus species (cyanobacteria) from the Russian River, California, USA.</title>
        <authorList>
            <person name="Conklin K.Y."/>
            <person name="Stancheva R."/>
            <person name="Otten T.G."/>
            <person name="Fadness R."/>
            <person name="Boyer G.L."/>
            <person name="Read B."/>
            <person name="Zhang X."/>
            <person name="Sheath R.G."/>
        </authorList>
    </citation>
    <scope>NUCLEOTIDE SEQUENCE [LARGE SCALE GENOMIC DNA]</scope>
    <source>
        <strain evidence="2 3">PTRS2</strain>
    </source>
</reference>
<sequence>MNRWKFRRNTSRLILVLASLVTLIVIVMTGVSGYAIDPDGAYIGEIKGTGLVIGVGKSGDRKPASKKDELRPNTILYVPGNRSWANLGFFEDSPKDSTGLLVQAGPSEMISEWSFPCSAKGRLTINWKKGQKRGCEEGVKLQSSSKKSGLPNNNVQASRRLLAQAEDEVTVVPTPGQSIIQTADSAAGISVNVLVGDVRVKSAKNPGGRLVKAGERYNYPQDTITPFDPNPILNSPEMQDFVNPNNWSSPDIPQRIADGFSEQLGEMRSALSQLPQRTASQSTQPQRTTNQSTQSNNWTLEFPVYPVYETCGNASTASLPLVLTGSSFSGQMGWYWGGQQYYSPITGTITGNNVQLSFSSPDAVVYPYILNGSINNKGEFIGTARIVDGPCGGKSGPFTLRPESVSSNSGNNNNSSQPPLKSGGIPPVITNFTCNGNNSSCTAAWKASNSLSISYTDEDGDASSWIVSGYTEGKSTNEGKILPANGRSGSIDTSVSCTCEGRGCSSTTTFPMRAVVIDATGLQGTASLNLQCQPSVIDRLQDIIRDRVPIPRLPF</sequence>
<feature type="region of interest" description="Disordered" evidence="1">
    <location>
        <begin position="397"/>
        <end position="424"/>
    </location>
</feature>
<feature type="region of interest" description="Disordered" evidence="1">
    <location>
        <begin position="272"/>
        <end position="295"/>
    </location>
</feature>
<evidence type="ECO:0000313" key="2">
    <source>
        <dbReference type="EMBL" id="MEK0184209.1"/>
    </source>
</evidence>
<organism evidence="2 3">
    <name type="scientific">Microcoleus anatoxicus PTRS2</name>
    <dbReference type="NCBI Taxonomy" id="2705321"/>
    <lineage>
        <taxon>Bacteria</taxon>
        <taxon>Bacillati</taxon>
        <taxon>Cyanobacteriota</taxon>
        <taxon>Cyanophyceae</taxon>
        <taxon>Oscillatoriophycideae</taxon>
        <taxon>Oscillatoriales</taxon>
        <taxon>Microcoleaceae</taxon>
        <taxon>Microcoleus</taxon>
        <taxon>Microcoleus anatoxicus</taxon>
    </lineage>
</organism>
<proteinExistence type="predicted"/>
<dbReference type="Proteomes" id="UP001384579">
    <property type="component" value="Unassembled WGS sequence"/>
</dbReference>
<evidence type="ECO:0008006" key="4">
    <source>
        <dbReference type="Google" id="ProtNLM"/>
    </source>
</evidence>
<evidence type="ECO:0000256" key="1">
    <source>
        <dbReference type="SAM" id="MobiDB-lite"/>
    </source>
</evidence>
<gene>
    <name evidence="2" type="ORF">WMG39_05015</name>
</gene>
<accession>A0ABU8YIK7</accession>
<dbReference type="EMBL" id="JBBLXS010000038">
    <property type="protein sequence ID" value="MEK0184209.1"/>
    <property type="molecule type" value="Genomic_DNA"/>
</dbReference>
<feature type="compositionally biased region" description="Low complexity" evidence="1">
    <location>
        <begin position="280"/>
        <end position="295"/>
    </location>
</feature>
<comment type="caution">
    <text evidence="2">The sequence shown here is derived from an EMBL/GenBank/DDBJ whole genome shotgun (WGS) entry which is preliminary data.</text>
</comment>
<name>A0ABU8YIK7_9CYAN</name>
<protein>
    <recommendedName>
        <fullName evidence="4">Ig-like domain-containing protein</fullName>
    </recommendedName>
</protein>
<keyword evidence="3" id="KW-1185">Reference proteome</keyword>
<feature type="compositionally biased region" description="Low complexity" evidence="1">
    <location>
        <begin position="406"/>
        <end position="416"/>
    </location>
</feature>
<evidence type="ECO:0000313" key="3">
    <source>
        <dbReference type="Proteomes" id="UP001384579"/>
    </source>
</evidence>
<dbReference type="RefSeq" id="WP_340519390.1">
    <property type="nucleotide sequence ID" value="NZ_JBBLXS010000038.1"/>
</dbReference>